<dbReference type="RefSeq" id="WP_107989988.1">
    <property type="nucleotide sequence ID" value="NZ_QAYG01000003.1"/>
</dbReference>
<evidence type="ECO:0000256" key="2">
    <source>
        <dbReference type="SAM" id="Phobius"/>
    </source>
</evidence>
<evidence type="ECO:0000313" key="4">
    <source>
        <dbReference type="Proteomes" id="UP000244081"/>
    </source>
</evidence>
<dbReference type="OrthoDB" id="8435735at2"/>
<keyword evidence="4" id="KW-1185">Reference proteome</keyword>
<feature type="transmembrane region" description="Helical" evidence="2">
    <location>
        <begin position="209"/>
        <end position="228"/>
    </location>
</feature>
<dbReference type="InterPro" id="IPR052534">
    <property type="entry name" value="Extracell_DNA_Util/SecSys_Comp"/>
</dbReference>
<accession>A0A2T5VBC2</accession>
<keyword evidence="2" id="KW-1133">Transmembrane helix</keyword>
<evidence type="ECO:0000256" key="1">
    <source>
        <dbReference type="SAM" id="MobiDB-lite"/>
    </source>
</evidence>
<dbReference type="Pfam" id="PF05137">
    <property type="entry name" value="PilN"/>
    <property type="match status" value="1"/>
</dbReference>
<feature type="region of interest" description="Disordered" evidence="1">
    <location>
        <begin position="358"/>
        <end position="378"/>
    </location>
</feature>
<dbReference type="AlphaFoldDB" id="A0A2T5VBC2"/>
<name>A0A2T5VBC2_9HYPH</name>
<keyword evidence="2" id="KW-0472">Membrane</keyword>
<dbReference type="PANTHER" id="PTHR40278:SF1">
    <property type="entry name" value="DNA UTILIZATION PROTEIN HOFN"/>
    <property type="match status" value="1"/>
</dbReference>
<protein>
    <submittedName>
        <fullName evidence="3">Fimbrial assembly protein PilN</fullName>
    </submittedName>
</protein>
<proteinExistence type="predicted"/>
<gene>
    <name evidence="3" type="ORF">C8N35_103238</name>
</gene>
<feature type="compositionally biased region" description="Polar residues" evidence="1">
    <location>
        <begin position="367"/>
        <end position="378"/>
    </location>
</feature>
<keyword evidence="2" id="KW-0812">Transmembrane</keyword>
<dbReference type="Proteomes" id="UP000244081">
    <property type="component" value="Unassembled WGS sequence"/>
</dbReference>
<sequence length="378" mass="41040">MARLTDNSSLPALQNAVLRFCTWWRSELTSAFHPLTRLFKPRRAAGITVLLSRGGDGEEASRKALAATMEPDTWEVLARNLTASGRRGPPLVIDLAQDLVLRRKASYPGSAFAKLDDIVALDIEKSTPFSRQSAVWKWHVTSRADGQIEVETVVLRRDLVLTILSFAARYGLIVGEVVFTGTNARHPLRLMKLETPADLSRARWRRLNAALAGVALLLALATAGTAYWQRETALGIATARLADAKSRAIRLRRSQAEAVAQYDASVALMREKIRTPSVNAVWSALSETLPDSVFLSALELSGETGRISGFARSAAPLIEKLEGLDELSGVTFASPVMINPDDRLERFDVTFTIAPTGKAGQAAAPAGTNSGQEDAQHE</sequence>
<dbReference type="EMBL" id="QAYG01000003">
    <property type="protein sequence ID" value="PTW61056.1"/>
    <property type="molecule type" value="Genomic_DNA"/>
</dbReference>
<evidence type="ECO:0000313" key="3">
    <source>
        <dbReference type="EMBL" id="PTW61056.1"/>
    </source>
</evidence>
<comment type="caution">
    <text evidence="3">The sequence shown here is derived from an EMBL/GenBank/DDBJ whole genome shotgun (WGS) entry which is preliminary data.</text>
</comment>
<reference evidence="3 4" key="1">
    <citation type="submission" date="2018-04" db="EMBL/GenBank/DDBJ databases">
        <title>Genomic Encyclopedia of Archaeal and Bacterial Type Strains, Phase II (KMG-II): from individual species to whole genera.</title>
        <authorList>
            <person name="Goeker M."/>
        </authorList>
    </citation>
    <scope>NUCLEOTIDE SEQUENCE [LARGE SCALE GENOMIC DNA]</scope>
    <source>
        <strain evidence="3 4">DSM 23382</strain>
    </source>
</reference>
<dbReference type="PANTHER" id="PTHR40278">
    <property type="entry name" value="DNA UTILIZATION PROTEIN HOFN"/>
    <property type="match status" value="1"/>
</dbReference>
<dbReference type="InterPro" id="IPR007813">
    <property type="entry name" value="PilN"/>
</dbReference>
<organism evidence="3 4">
    <name type="scientific">Breoghania corrubedonensis</name>
    <dbReference type="NCBI Taxonomy" id="665038"/>
    <lineage>
        <taxon>Bacteria</taxon>
        <taxon>Pseudomonadati</taxon>
        <taxon>Pseudomonadota</taxon>
        <taxon>Alphaproteobacteria</taxon>
        <taxon>Hyphomicrobiales</taxon>
        <taxon>Stappiaceae</taxon>
        <taxon>Breoghania</taxon>
    </lineage>
</organism>